<evidence type="ECO:0000256" key="1">
    <source>
        <dbReference type="SAM" id="MobiDB-lite"/>
    </source>
</evidence>
<gene>
    <name evidence="2" type="ORF">LPAF129_04160</name>
</gene>
<dbReference type="NCBIfam" id="TIGR02126">
    <property type="entry name" value="phgtail_TP901_1"/>
    <property type="match status" value="1"/>
</dbReference>
<dbReference type="PRINTS" id="PR01997">
    <property type="entry name" value="MTP2FAMILY"/>
</dbReference>
<dbReference type="InterPro" id="IPR011855">
    <property type="entry name" value="Phgtail_TP901_1"/>
</dbReference>
<organism evidence="2 3">
    <name type="scientific">Ligilactobacillus pabuli</name>
    <dbReference type="NCBI Taxonomy" id="2886039"/>
    <lineage>
        <taxon>Bacteria</taxon>
        <taxon>Bacillati</taxon>
        <taxon>Bacillota</taxon>
        <taxon>Bacilli</taxon>
        <taxon>Lactobacillales</taxon>
        <taxon>Lactobacillaceae</taxon>
        <taxon>Ligilactobacillus</taxon>
    </lineage>
</organism>
<accession>A0ABQ5JFW5</accession>
<comment type="caution">
    <text evidence="2">The sequence shown here is derived from an EMBL/GenBank/DDBJ whole genome shotgun (WGS) entry which is preliminary data.</text>
</comment>
<feature type="compositionally biased region" description="Polar residues" evidence="1">
    <location>
        <begin position="44"/>
        <end position="55"/>
    </location>
</feature>
<sequence>MVKVLKGEKTLLFARRHADAATKEMQLVPYQTGLTFDPSRDSDSTATKSGSVNTTSSVETDLEVNFLNNTSEVADVLLQALFDGTQMDMEIVRTDRQNDKGEYEAWYMQGSVSEDSNDNDADDSSTRDVSFAVDGTPKHGWTTFTPDQQADVDYLFKGLAAVTDEDKDGGGTAWTDADNGKDADSGK</sequence>
<protein>
    <submittedName>
        <fullName evidence="2">Phage tail protein</fullName>
    </submittedName>
</protein>
<evidence type="ECO:0000313" key="2">
    <source>
        <dbReference type="EMBL" id="GKS80731.1"/>
    </source>
</evidence>
<feature type="region of interest" description="Disordered" evidence="1">
    <location>
        <begin position="33"/>
        <end position="55"/>
    </location>
</feature>
<evidence type="ECO:0000313" key="3">
    <source>
        <dbReference type="Proteomes" id="UP001055149"/>
    </source>
</evidence>
<name>A0ABQ5JFW5_9LACO</name>
<reference evidence="2" key="1">
    <citation type="journal article" date="2022" name="Int. J. Syst. Evol. Microbiol.">
        <title>A novel species of lactic acid bacteria, Ligilactobacillus pabuli sp. nov., isolated from alfalfa silage.</title>
        <authorList>
            <person name="Tohno M."/>
            <person name="Tanizawa Y."/>
            <person name="Sawada H."/>
            <person name="Sakamoto M."/>
            <person name="Ohkuma M."/>
            <person name="Kobayashi H."/>
        </authorList>
    </citation>
    <scope>NUCLEOTIDE SEQUENCE</scope>
    <source>
        <strain evidence="2">AF129</strain>
    </source>
</reference>
<proteinExistence type="predicted"/>
<dbReference type="RefSeq" id="WP_244054508.1">
    <property type="nucleotide sequence ID" value="NZ_BQXH01000003.1"/>
</dbReference>
<feature type="region of interest" description="Disordered" evidence="1">
    <location>
        <begin position="164"/>
        <end position="187"/>
    </location>
</feature>
<feature type="compositionally biased region" description="Basic and acidic residues" evidence="1">
    <location>
        <begin position="178"/>
        <end position="187"/>
    </location>
</feature>
<dbReference type="EMBL" id="BQXH01000003">
    <property type="protein sequence ID" value="GKS80731.1"/>
    <property type="molecule type" value="Genomic_DNA"/>
</dbReference>
<keyword evidence="3" id="KW-1185">Reference proteome</keyword>
<dbReference type="Proteomes" id="UP001055149">
    <property type="component" value="Unassembled WGS sequence"/>
</dbReference>
<dbReference type="InterPro" id="IPR022345">
    <property type="entry name" value="Phage_69_Orf23_MTP"/>
</dbReference>
<dbReference type="Pfam" id="PF06199">
    <property type="entry name" value="Phage_tail_2"/>
    <property type="match status" value="1"/>
</dbReference>